<dbReference type="Proteomes" id="UP000085678">
    <property type="component" value="Unplaced"/>
</dbReference>
<feature type="disulfide bond" evidence="18">
    <location>
        <begin position="864"/>
        <end position="881"/>
    </location>
</feature>
<feature type="disulfide bond" evidence="18">
    <location>
        <begin position="348"/>
        <end position="365"/>
    </location>
</feature>
<dbReference type="FunFam" id="1.20.1070.10:FF:000058">
    <property type="entry name" value="Adhesion G protein-coupled receptor F5"/>
    <property type="match status" value="1"/>
</dbReference>
<dbReference type="Pfam" id="PF00041">
    <property type="entry name" value="fn3"/>
    <property type="match status" value="1"/>
</dbReference>
<feature type="disulfide bond" evidence="18">
    <location>
        <begin position="439"/>
        <end position="456"/>
    </location>
</feature>
<feature type="disulfide bond" evidence="18">
    <location>
        <begin position="1349"/>
        <end position="1358"/>
    </location>
</feature>
<dbReference type="CDD" id="cd15040">
    <property type="entry name" value="7tmB2_Adhesion"/>
    <property type="match status" value="1"/>
</dbReference>
<keyword evidence="10 17" id="KW-0106">Calcium</keyword>
<feature type="disulfide bond" evidence="18">
    <location>
        <begin position="1100"/>
        <end position="1109"/>
    </location>
</feature>
<evidence type="ECO:0000256" key="13">
    <source>
        <dbReference type="ARBA" id="ARBA00023136"/>
    </source>
</evidence>
<feature type="disulfide bond" evidence="18">
    <location>
        <begin position="654"/>
        <end position="663"/>
    </location>
</feature>
<evidence type="ECO:0000256" key="6">
    <source>
        <dbReference type="ARBA" id="ARBA00022536"/>
    </source>
</evidence>
<feature type="disulfide bond" evidence="18">
    <location>
        <begin position="1854"/>
        <end position="1863"/>
    </location>
</feature>
<dbReference type="CDD" id="cd11304">
    <property type="entry name" value="Cadherin_repeat"/>
    <property type="match status" value="1"/>
</dbReference>
<feature type="domain" description="EGF-like" evidence="21">
    <location>
        <begin position="1787"/>
        <end position="1826"/>
    </location>
</feature>
<dbReference type="PROSITE" id="PS50261">
    <property type="entry name" value="G_PROTEIN_RECEP_F2_4"/>
    <property type="match status" value="1"/>
</dbReference>
<evidence type="ECO:0000256" key="19">
    <source>
        <dbReference type="SAM" id="MobiDB-lite"/>
    </source>
</evidence>
<feature type="domain" description="EGF-like" evidence="21">
    <location>
        <begin position="1423"/>
        <end position="1459"/>
    </location>
</feature>
<comment type="subcellular location">
    <subcellularLocation>
        <location evidence="2">Cell membrane</location>
        <topology evidence="2">Multi-pass membrane protein</topology>
    </subcellularLocation>
    <subcellularLocation>
        <location evidence="1">Cell membrane</location>
        <topology evidence="1">Single-pass type I membrane protein</topology>
    </subcellularLocation>
</comment>
<dbReference type="SUPFAM" id="SSF57196">
    <property type="entry name" value="EGF/Laminin"/>
    <property type="match status" value="27"/>
</dbReference>
<feature type="disulfide bond" evidence="18">
    <location>
        <begin position="1576"/>
        <end position="1585"/>
    </location>
</feature>
<dbReference type="GO" id="GO:0004930">
    <property type="term" value="F:G protein-coupled receptor activity"/>
    <property type="evidence" value="ECO:0007669"/>
    <property type="project" value="InterPro"/>
</dbReference>
<evidence type="ECO:0000256" key="4">
    <source>
        <dbReference type="ARBA" id="ARBA00022473"/>
    </source>
</evidence>
<feature type="disulfide bond" evidence="18">
    <location>
        <begin position="1138"/>
        <end position="1155"/>
    </location>
</feature>
<dbReference type="Pfam" id="PF25024">
    <property type="entry name" value="EGF_TEN"/>
    <property type="match status" value="1"/>
</dbReference>
<feature type="domain" description="GAIN-B" evidence="22">
    <location>
        <begin position="2145"/>
        <end position="2321"/>
    </location>
</feature>
<evidence type="ECO:0000259" key="23">
    <source>
        <dbReference type="PROSITE" id="PS50227"/>
    </source>
</evidence>
<keyword evidence="27" id="KW-1185">Reference proteome</keyword>
<feature type="disulfide bond" evidence="18">
    <location>
        <begin position="458"/>
        <end position="467"/>
    </location>
</feature>
<dbReference type="SMART" id="SM00112">
    <property type="entry name" value="CA"/>
    <property type="match status" value="2"/>
</dbReference>
<dbReference type="PROSITE" id="PS01187">
    <property type="entry name" value="EGF_CA"/>
    <property type="match status" value="2"/>
</dbReference>
<feature type="disulfide bond" evidence="18">
    <location>
        <begin position="1775"/>
        <end position="1784"/>
    </location>
</feature>
<gene>
    <name evidence="28 29 30" type="primary">LOC106154118</name>
</gene>
<dbReference type="InterPro" id="IPR000152">
    <property type="entry name" value="EGF-type_Asp/Asn_hydroxyl_site"/>
</dbReference>
<dbReference type="Pfam" id="PF00008">
    <property type="entry name" value="EGF"/>
    <property type="match status" value="20"/>
</dbReference>
<reference evidence="28 29" key="1">
    <citation type="submission" date="2025-04" db="UniProtKB">
        <authorList>
            <consortium name="RefSeq"/>
        </authorList>
    </citation>
    <scope>IDENTIFICATION</scope>
    <source>
        <tissue evidence="28 29">Gonads</tissue>
    </source>
</reference>
<dbReference type="FunFam" id="2.10.25.10:FF:000006">
    <property type="entry name" value="Versican core protein-like isoform 1"/>
    <property type="match status" value="1"/>
</dbReference>
<feature type="disulfide bond" evidence="18">
    <location>
        <begin position="1637"/>
        <end position="1654"/>
    </location>
</feature>
<dbReference type="SUPFAM" id="SSF57184">
    <property type="entry name" value="Growth factor receptor domain"/>
    <property type="match status" value="3"/>
</dbReference>
<protein>
    <submittedName>
        <fullName evidence="28 29">Neurogenic locus notch homolog protein 2 isoform X1</fullName>
    </submittedName>
</protein>
<feature type="transmembrane region" description="Helical" evidence="20">
    <location>
        <begin position="2393"/>
        <end position="2417"/>
    </location>
</feature>
<feature type="domain" description="EGF-like" evidence="21">
    <location>
        <begin position="1628"/>
        <end position="1666"/>
    </location>
</feature>
<feature type="domain" description="EGF-like" evidence="21">
    <location>
        <begin position="1905"/>
        <end position="1943"/>
    </location>
</feature>
<feature type="region of interest" description="Disordered" evidence="19">
    <location>
        <begin position="2603"/>
        <end position="2626"/>
    </location>
</feature>
<evidence type="ECO:0000313" key="28">
    <source>
        <dbReference type="RefSeq" id="XP_023930465.1"/>
    </source>
</evidence>
<dbReference type="InterPro" id="IPR046338">
    <property type="entry name" value="GAIN_dom_sf"/>
</dbReference>
<dbReference type="CDD" id="cd00054">
    <property type="entry name" value="EGF_CA"/>
    <property type="match status" value="21"/>
</dbReference>
<accession>A0A2R2MJS0</accession>
<dbReference type="STRING" id="7574.A0A2R2MJS0"/>
<keyword evidence="13 20" id="KW-0472">Membrane</keyword>
<feature type="disulfide bond" evidence="18">
    <location>
        <begin position="921"/>
        <end position="930"/>
    </location>
</feature>
<feature type="disulfide bond" evidence="18">
    <location>
        <begin position="1494"/>
        <end position="1503"/>
    </location>
</feature>
<feature type="disulfide bond" evidence="18">
    <location>
        <begin position="1157"/>
        <end position="1166"/>
    </location>
</feature>
<feature type="domain" description="EGF-like" evidence="21">
    <location>
        <begin position="1828"/>
        <end position="1864"/>
    </location>
</feature>
<dbReference type="PROSITE" id="PS00022">
    <property type="entry name" value="EGF_1"/>
    <property type="match status" value="37"/>
</dbReference>
<dbReference type="InterPro" id="IPR051022">
    <property type="entry name" value="Notch_Cell-Fate_Det"/>
</dbReference>
<dbReference type="Gene3D" id="1.20.1070.10">
    <property type="entry name" value="Rhodopsin 7-helix transmembrane proteins"/>
    <property type="match status" value="1"/>
</dbReference>
<dbReference type="GO" id="GO:0032991">
    <property type="term" value="C:protein-containing complex"/>
    <property type="evidence" value="ECO:0007669"/>
    <property type="project" value="TreeGrafter"/>
</dbReference>
<feature type="transmembrane region" description="Helical" evidence="20">
    <location>
        <begin position="2479"/>
        <end position="2508"/>
    </location>
</feature>
<dbReference type="FunFam" id="2.10.25.10:FF:000004">
    <property type="entry name" value="Neurogenic locus notch 1"/>
    <property type="match status" value="1"/>
</dbReference>
<feature type="disulfide bond" evidence="18">
    <location>
        <begin position="1933"/>
        <end position="1942"/>
    </location>
</feature>
<keyword evidence="7 20" id="KW-0812">Transmembrane</keyword>
<dbReference type="FunFam" id="2.10.25.10:FF:000391">
    <property type="entry name" value="Weary, isoform C"/>
    <property type="match status" value="1"/>
</dbReference>
<feature type="domain" description="EGF-like" evidence="21">
    <location>
        <begin position="894"/>
        <end position="931"/>
    </location>
</feature>
<feature type="disulfide bond" evidence="18">
    <location>
        <begin position="537"/>
        <end position="546"/>
    </location>
</feature>
<dbReference type="InterPro" id="IPR057244">
    <property type="entry name" value="GAIN_B"/>
</dbReference>
<feature type="disulfide bond" evidence="18">
    <location>
        <begin position="1736"/>
        <end position="1745"/>
    </location>
</feature>
<evidence type="ECO:0000259" key="22">
    <source>
        <dbReference type="PROSITE" id="PS50221"/>
    </source>
</evidence>
<feature type="disulfide bond" evidence="18">
    <location>
        <begin position="577"/>
        <end position="586"/>
    </location>
</feature>
<feature type="domain" description="EGF-like" evidence="21">
    <location>
        <begin position="1272"/>
        <end position="1308"/>
    </location>
</feature>
<sequence>MITSYFYHGITMSGLTVYLLTALFLGMLHTCTGQGAISFIGTPYFARVYPGAPAGTHVITVTAVPSSGITTGQPIRYYISNNANKYFSIDHTSGKIEVKKSYSTSKGQQFIFDVIARQGSKIGQTRVSVEISEENKYPPVFSRPSYNTVVWRRSSVGTTILIVSTSDNDTAPYNRLVRYSVNATSSDSSYFSIDPRSGKVNLRQQLPQAQSVTQIEASIVATDPGVPEMTASVTLSVNISLISEPTQLETKFSNETTVLLCWREPAHGSQIKGYLVEYWPIDSYDARRSETVRADKFSSLYCTTVGNLTSWDVYHFQVSAYNDDGYGVPSVIPNVPTVPRGVCGLKPCRNEGTCVPIRQRPGFKCQCKEGYYGRICERKTACASQPCLNNGQCVPLNLRGPTLGASITAAFILSYRCRCPPGTSGKNCEHVDACFSNPCQNLGSCINLKSNNSYACRCLPMNYGTNCELSNHCHSSPCKNSGTCRNLSNSPKPDGYSCDCLPGYSGSECELFDPCFSSPCLHKGSCTPLGDRFSCTCPPGYYNDTCELINACELHTPCKNNATCVHTDTVGDYMCTCAPGWTGFNCTDYNACLLSPCANNATCVQTDGGASFQCNCLTGYYGDTCQSFNPCVSSPCFGNATCLNTTSDTFQCQCPDGYYGKICDQTYNKCVGNTCENMNCTIDSGRTEVCSCTENYFGNNCQYFDYCSKNPCENNGTCQTENATYKCTCIDGYYGNHCQFRNPCVIRGCLNGGKCENVSLTDFICHCRDGYSGENCETYDPCASSPCQNGALCNRSSDTNFTCICGTGFYGELCDLFDPCSSNPCSVMSTCNATSNENFTCECSHGYYGERCDFFDICSIDGLCENGGTCRNASINNTYTCDCPAGFWGEACEMIDPCFTADCKNNATCRAINETNFECACAAGYTGERCETFDICSNALSVVCFNGGVCTARANSTFECKCGAGFSGNRCQNYNFCSSSVCQNGGSCVLYNVTATLPLNASLQSVIDYDDEEAFIVNSYKCACIDPYTGPNCETNLGHCFSHPCKYNSTCMNLPGGYKCFCLPGYSGINCEDELNKCFSSPCKNGATCVDLVDSYSCICPSHLTGTHCEHMIISANLTEIEPNDNATIINPCDSNPCLNNGACVPGNQNHTYTCTCPLHFTGRACEEMAKPNNASTNVTECEPCKNNASCLMTADGGINCVCSANFTGENCETKIPEVVDPCDDLPCLNNGTCTAKDTELYTCECLELYTGENCELKFVEDEFTNQTQNVSSTLCASNPCKNSGSCQEGDSSYVCVCMPPFIGTDCENTTFTANGTANTRNATKTCDSNPCKNNATCVQENGSFTCECSKNYVGVLCETFVVGDDTNRTQTNVSGLCDTNPCMNNGSCLEREGEIICVCTSGFRGKTCDTPLSNNNATDPNSALQCETNPCWNGGTCFQLNQNFRCDCADGFAGKFCDIRMPTQNETKSSCYPSPCHNNGTCVETGITFRCHCPRGFAGRHCELANANGSAACDSLPCMNNGTCTTTDSGFQCLCQEGFTGERCEGENVTTPCYSGYCLNGGTCSNNGTDAQCECFSNYTGPRCELSRVNACASNPCHRAATCLEDGAMGYTCICAPGKTGRNCHRNIDSCSSSPCKHAGTCVIDPSNETFSCICQRGYSGALCEDRLNDTHDACAEHTCFNNGTCTVLPNGPVCHCLPDFTGEDCQMLTNPCASSPCVGNSVCEIVEDSYRCLCTDDSTDPLCRENENPCSSSPCLHGATCSVHNNNTFKCICAEGFQGLHCDTETDPCSPSPCVNNASCVRVDNMTTAFNCQCQPGYGGDLCQDELDECLSNPCVNNATCVDEVGGYGCQCPPGYTGEKCESIVDLCASNPCSETSRRCTPSLNNYTCDCMAGFAGPDCAVNIDECASSPCHPDHSTYCKDGVNAYLCECKAGFTGANCEIDLDECRSDPCQNGGSCDDGPSGYTCSCQPGYSGVHCQIAATCQNETLINSKGKFVWPKSRHSQGVVSIECPYGSPGNGQATRRCSVDSSGMARWETPQLEQCNELGPSGAREVATKTVNATSVPENLAPEKVSSVADEMQIVVDYATVDMEIAKNMLTTISNVMDADEEVLHESNDQSHAAERLLQVLEHFTESVNLTSVSKIQLESSNIAVEAMEVPLPNRRGPENSEEKNTTHGGVKTQWKNTRMFLPTEVFEQSASEAENVNATTTRVSFVYYANSKFFMEHNHSEEKYGSLENRGVVAATVKNTRILNLTEPVVFTLPNVEVGAPHICAFWNATARVWSTDGLEVNSTDENSTTCFSRHLTNFAILLDPTPSEAIPLQHQISLALISYIGCGLSLCGLVLTILTYGLFRCLHGDNSGKILINLCASMLLMNITFVAGTARSVSDAEVVCTVVAVLLHYFTLTTLMWMLVEAVHMYRLLVKIFRTYEPRFMLKRLLIAWGIPLIIVGVTVGINVDNYGGRDDLCRLTSANPYVYYISFLGPSCLILIFNSVVFVLVSRVILRPRVKGLQGKRSQEQPKVSAAQVRGAISVMVLLGITWVFGAFAAGEAKVVFAYIFCVANSLQGFLIFLFRCLLHPEARSAWVQLVTTGTFKKTRSRASSRASSGEHTNSHNSNHDNRRTFKETFTTNKIVKNTNVWHKARRFSSDSDEKNLKPLKYHDINLSYTFEDKFDNPLFKALNNSPSMAGPDDTKL</sequence>
<feature type="domain" description="EGF-like" evidence="21">
    <location>
        <begin position="548"/>
        <end position="587"/>
    </location>
</feature>
<feature type="disulfide bond" evidence="18">
    <location>
        <begin position="767"/>
        <end position="776"/>
    </location>
</feature>
<evidence type="ECO:0000259" key="26">
    <source>
        <dbReference type="PROSITE" id="PS50853"/>
    </source>
</evidence>
<dbReference type="FunFam" id="2.10.25.10:FF:000012">
    <property type="entry name" value="Delta-like protein"/>
    <property type="match status" value="1"/>
</dbReference>
<dbReference type="InterPro" id="IPR017981">
    <property type="entry name" value="GPCR_2-like_7TM"/>
</dbReference>
<dbReference type="InterPro" id="IPR015919">
    <property type="entry name" value="Cadherin-like_sf"/>
</dbReference>
<evidence type="ECO:0000256" key="10">
    <source>
        <dbReference type="ARBA" id="ARBA00022837"/>
    </source>
</evidence>
<feature type="domain" description="EGF-like" evidence="21">
    <location>
        <begin position="1550"/>
        <end position="1586"/>
    </location>
</feature>
<feature type="disulfide bond" evidence="18">
    <location>
        <begin position="805"/>
        <end position="814"/>
    </location>
</feature>
<evidence type="ECO:0000259" key="21">
    <source>
        <dbReference type="PROSITE" id="PS50026"/>
    </source>
</evidence>
<dbReference type="FunFam" id="2.10.25.10:FF:000066">
    <property type="entry name" value="FAT atypical cadherin 4"/>
    <property type="match status" value="5"/>
</dbReference>
<dbReference type="PANTHER" id="PTHR24049:SF22">
    <property type="entry name" value="DROSOPHILA CRUMBS HOMOLOG"/>
    <property type="match status" value="1"/>
</dbReference>
<feature type="domain" description="Fibronectin type-III" evidence="26">
    <location>
        <begin position="244"/>
        <end position="340"/>
    </location>
</feature>
<dbReference type="SMART" id="SM00179">
    <property type="entry name" value="EGF_CA"/>
    <property type="match status" value="34"/>
</dbReference>
<dbReference type="PROSITE" id="PS50221">
    <property type="entry name" value="GAIN_B"/>
    <property type="match status" value="1"/>
</dbReference>
<feature type="domain" description="EGF-like" evidence="21">
    <location>
        <begin position="1129"/>
        <end position="1167"/>
    </location>
</feature>
<dbReference type="FunFam" id="2.10.25.10:FF:000472">
    <property type="entry name" value="Uncharacterized protein, isoform A"/>
    <property type="match status" value="2"/>
</dbReference>
<keyword evidence="6 18" id="KW-0245">EGF-like domain</keyword>
<feature type="domain" description="EGF-like" evidence="21">
    <location>
        <begin position="1748"/>
        <end position="1785"/>
    </location>
</feature>
<dbReference type="InterPro" id="IPR053985">
    <property type="entry name" value="GPR128_GAIN_subdom_A"/>
</dbReference>
<feature type="domain" description="EGF-like" evidence="21">
    <location>
        <begin position="1866"/>
        <end position="1903"/>
    </location>
</feature>
<evidence type="ECO:0000256" key="14">
    <source>
        <dbReference type="ARBA" id="ARBA00023157"/>
    </source>
</evidence>
<keyword evidence="14 18" id="KW-1015">Disulfide bond</keyword>
<dbReference type="PROSITE" id="PS50026">
    <property type="entry name" value="EGF_3"/>
    <property type="match status" value="37"/>
</dbReference>
<feature type="disulfide bond" evidence="18">
    <location>
        <begin position="1914"/>
        <end position="1931"/>
    </location>
</feature>
<dbReference type="RefSeq" id="XP_023930465.1">
    <property type="nucleotide sequence ID" value="XM_024074697.1"/>
</dbReference>
<dbReference type="PRINTS" id="PR00249">
    <property type="entry name" value="GPCRSECRETIN"/>
</dbReference>
<dbReference type="Pfam" id="PF00002">
    <property type="entry name" value="7tm_2"/>
    <property type="match status" value="1"/>
</dbReference>
<dbReference type="PROSITE" id="PS50227">
    <property type="entry name" value="G_PROTEIN_RECEP_F2_3"/>
    <property type="match status" value="1"/>
</dbReference>
<feature type="domain" description="EGF-like" evidence="21">
    <location>
        <begin position="469"/>
        <end position="510"/>
    </location>
</feature>
<feature type="disulfide bond" evidence="18">
    <location>
        <begin position="1971"/>
        <end position="1980"/>
    </location>
</feature>
<dbReference type="Pfam" id="PF00028">
    <property type="entry name" value="Cadherin"/>
    <property type="match status" value="1"/>
</dbReference>
<dbReference type="GO" id="GO:0005509">
    <property type="term" value="F:calcium ion binding"/>
    <property type="evidence" value="ECO:0007669"/>
    <property type="project" value="UniProtKB-UniRule"/>
</dbReference>
<evidence type="ECO:0000256" key="1">
    <source>
        <dbReference type="ARBA" id="ARBA00004251"/>
    </source>
</evidence>
<dbReference type="FunFam" id="2.10.25.10:FF:000146">
    <property type="entry name" value="Putative neurogenic locus notch"/>
    <property type="match status" value="1"/>
</dbReference>
<evidence type="ECO:0000256" key="5">
    <source>
        <dbReference type="ARBA" id="ARBA00022475"/>
    </source>
</evidence>
<keyword evidence="12 20" id="KW-1133">Transmembrane helix</keyword>
<feature type="domain" description="EGF-like" evidence="21">
    <location>
        <begin position="1074"/>
        <end position="1110"/>
    </location>
</feature>
<proteinExistence type="inferred from homology"/>
<dbReference type="SUPFAM" id="SSF49265">
    <property type="entry name" value="Fibronectin type III"/>
    <property type="match status" value="1"/>
</dbReference>
<dbReference type="InterPro" id="IPR002126">
    <property type="entry name" value="Cadherin-like_dom"/>
</dbReference>
<evidence type="ECO:0000313" key="27">
    <source>
        <dbReference type="Proteomes" id="UP000085678"/>
    </source>
</evidence>
<dbReference type="GO" id="GO:0045197">
    <property type="term" value="P:establishment or maintenance of epithelial cell apical/basal polarity"/>
    <property type="evidence" value="ECO:0007669"/>
    <property type="project" value="TreeGrafter"/>
</dbReference>
<dbReference type="Gene3D" id="2.60.220.50">
    <property type="match status" value="1"/>
</dbReference>
<evidence type="ECO:0000256" key="18">
    <source>
        <dbReference type="PROSITE-ProRule" id="PRU00076"/>
    </source>
</evidence>
<feature type="disulfide bond" evidence="18">
    <location>
        <begin position="1616"/>
        <end position="1625"/>
    </location>
</feature>
<feature type="domain" description="G-protein coupled receptors family 2 profile 2" evidence="24">
    <location>
        <begin position="2331"/>
        <end position="2582"/>
    </location>
</feature>
<dbReference type="RefSeq" id="XP_023930467.1">
    <property type="nucleotide sequence ID" value="XM_024074699.1"/>
</dbReference>
<feature type="domain" description="EGF-like" evidence="21">
    <location>
        <begin position="1510"/>
        <end position="1546"/>
    </location>
</feature>
<dbReference type="InterPro" id="IPR000742">
    <property type="entry name" value="EGF"/>
</dbReference>
<feature type="disulfide bond" evidence="18">
    <location>
        <begin position="616"/>
        <end position="625"/>
    </location>
</feature>
<dbReference type="Gene3D" id="2.60.40.10">
    <property type="entry name" value="Immunoglobulins"/>
    <property type="match status" value="1"/>
</dbReference>
<dbReference type="GO" id="GO:0007156">
    <property type="term" value="P:homophilic cell adhesion via plasma membrane adhesion molecules"/>
    <property type="evidence" value="ECO:0007669"/>
    <property type="project" value="InterPro"/>
</dbReference>
<feature type="disulfide bond" evidence="18">
    <location>
        <begin position="1246"/>
        <end position="1255"/>
    </location>
</feature>
<feature type="domain" description="EGF-like" evidence="21">
    <location>
        <begin position="1710"/>
        <end position="1746"/>
    </location>
</feature>
<evidence type="ECO:0000256" key="11">
    <source>
        <dbReference type="ARBA" id="ARBA00022976"/>
    </source>
</evidence>
<dbReference type="GO" id="GO:0007157">
    <property type="term" value="P:heterophilic cell-cell adhesion via plasma membrane cell adhesion molecules"/>
    <property type="evidence" value="ECO:0007669"/>
    <property type="project" value="TreeGrafter"/>
</dbReference>
<keyword evidence="16" id="KW-0424">Laminin EGF-like domain</keyword>
<feature type="disulfide bond" evidence="18">
    <location>
        <begin position="883"/>
        <end position="892"/>
    </location>
</feature>
<dbReference type="FunFam" id="2.10.25.10:FF:000173">
    <property type="entry name" value="Neurogenic locus notch protein 2"/>
    <property type="match status" value="2"/>
</dbReference>
<dbReference type="GO" id="GO:0007219">
    <property type="term" value="P:Notch signaling pathway"/>
    <property type="evidence" value="ECO:0007669"/>
    <property type="project" value="UniProtKB-KW"/>
</dbReference>
<feature type="disulfide bond" evidence="18">
    <location>
        <begin position="1298"/>
        <end position="1307"/>
    </location>
</feature>
<feature type="disulfide bond" evidence="18">
    <location>
        <begin position="1816"/>
        <end position="1825"/>
    </location>
</feature>
<evidence type="ECO:0000259" key="25">
    <source>
        <dbReference type="PROSITE" id="PS50268"/>
    </source>
</evidence>
<feature type="disulfide bond" evidence="18">
    <location>
        <begin position="419"/>
        <end position="428"/>
    </location>
</feature>
<feature type="domain" description="EGF-like" evidence="21">
    <location>
        <begin position="854"/>
        <end position="893"/>
    </location>
</feature>
<feature type="domain" description="EGF-like" evidence="21">
    <location>
        <begin position="1323"/>
        <end position="1359"/>
    </location>
</feature>
<feature type="domain" description="EGF-like" evidence="21">
    <location>
        <begin position="588"/>
        <end position="626"/>
    </location>
</feature>
<dbReference type="GO" id="GO:0005886">
    <property type="term" value="C:plasma membrane"/>
    <property type="evidence" value="ECO:0007669"/>
    <property type="project" value="UniProtKB-SubCell"/>
</dbReference>
<feature type="domain" description="EGF-like" evidence="21">
    <location>
        <begin position="378"/>
        <end position="429"/>
    </location>
</feature>
<feature type="domain" description="EGF-like" evidence="21">
    <location>
        <begin position="778"/>
        <end position="815"/>
    </location>
</feature>
<keyword evidence="5" id="KW-1003">Cell membrane</keyword>
<evidence type="ECO:0000313" key="29">
    <source>
        <dbReference type="RefSeq" id="XP_023930466.1"/>
    </source>
</evidence>
<dbReference type="PROSITE" id="PS00010">
    <property type="entry name" value="ASX_HYDROXYL"/>
    <property type="match status" value="5"/>
</dbReference>
<dbReference type="Pfam" id="PF22259">
    <property type="entry name" value="GPR128_GAIN_subdomA"/>
    <property type="match status" value="1"/>
</dbReference>
<comment type="similarity">
    <text evidence="3">Belongs to the G-protein coupled receptor 2 family. Adhesion G-protein coupled receptor (ADGR) subfamily.</text>
</comment>
<dbReference type="InterPro" id="IPR009030">
    <property type="entry name" value="Growth_fac_rcpt_cys_sf"/>
</dbReference>
<feature type="transmembrane region" description="Helical" evidence="20">
    <location>
        <begin position="2529"/>
        <end position="2552"/>
    </location>
</feature>
<dbReference type="SUPFAM" id="SSF49313">
    <property type="entry name" value="Cadherin-like"/>
    <property type="match status" value="2"/>
</dbReference>
<feature type="domain" description="EGF-like" evidence="21">
    <location>
        <begin position="816"/>
        <end position="853"/>
    </location>
</feature>
<evidence type="ECO:0000256" key="16">
    <source>
        <dbReference type="ARBA" id="ARBA00023292"/>
    </source>
</evidence>
<feature type="disulfide bond" evidence="18">
    <location>
        <begin position="843"/>
        <end position="852"/>
    </location>
</feature>
<feature type="disulfide bond" evidence="18">
    <location>
        <begin position="1536"/>
        <end position="1545"/>
    </location>
</feature>
<dbReference type="PROSITE" id="PS50853">
    <property type="entry name" value="FN3"/>
    <property type="match status" value="1"/>
</dbReference>
<dbReference type="InterPro" id="IPR003961">
    <property type="entry name" value="FN3_dom"/>
</dbReference>
<feature type="domain" description="EGF-like" evidence="21">
    <location>
        <begin position="1036"/>
        <end position="1072"/>
    </location>
</feature>
<feature type="domain" description="EGF-like" evidence="21">
    <location>
        <begin position="430"/>
        <end position="468"/>
    </location>
</feature>
<feature type="domain" description="EGF-like" evidence="21">
    <location>
        <begin position="703"/>
        <end position="739"/>
    </location>
</feature>
<dbReference type="InterPro" id="IPR000203">
    <property type="entry name" value="GPS"/>
</dbReference>
<name>A0A2R2MJS0_LINAN</name>
<feature type="disulfide bond" evidence="18">
    <location>
        <begin position="500"/>
        <end position="509"/>
    </location>
</feature>
<dbReference type="InterPro" id="IPR001879">
    <property type="entry name" value="GPCR_2_extracellular_dom"/>
</dbReference>
<dbReference type="SMART" id="SM00060">
    <property type="entry name" value="FN3"/>
    <property type="match status" value="1"/>
</dbReference>
<feature type="domain" description="EGF-like" evidence="21">
    <location>
        <begin position="932"/>
        <end position="972"/>
    </location>
</feature>
<feature type="disulfide bond" evidence="18">
    <location>
        <begin position="1698"/>
        <end position="1707"/>
    </location>
</feature>
<feature type="domain" description="EGF-like" evidence="21">
    <location>
        <begin position="1589"/>
        <end position="1626"/>
    </location>
</feature>
<dbReference type="CDD" id="cd00063">
    <property type="entry name" value="FN3"/>
    <property type="match status" value="1"/>
</dbReference>
<evidence type="ECO:0000256" key="8">
    <source>
        <dbReference type="ARBA" id="ARBA00022729"/>
    </source>
</evidence>
<feature type="disulfide bond" evidence="18">
    <location>
        <begin position="367"/>
        <end position="376"/>
    </location>
</feature>
<dbReference type="InterPro" id="IPR001881">
    <property type="entry name" value="EGF-like_Ca-bd_dom"/>
</dbReference>
<evidence type="ECO:0000256" key="20">
    <source>
        <dbReference type="SAM" id="Phobius"/>
    </source>
</evidence>
<dbReference type="PROSITE" id="PS50268">
    <property type="entry name" value="CADHERIN_2"/>
    <property type="match status" value="2"/>
</dbReference>
<feature type="transmembrane region" description="Helical" evidence="20">
    <location>
        <begin position="2558"/>
        <end position="2581"/>
    </location>
</feature>
<feature type="domain" description="EGF-like" evidence="21">
    <location>
        <begin position="1672"/>
        <end position="1708"/>
    </location>
</feature>
<dbReference type="SUPFAM" id="SSF81321">
    <property type="entry name" value="Family A G protein-coupled receptor-like"/>
    <property type="match status" value="1"/>
</dbReference>
<comment type="caution">
    <text evidence="18">Lacks conserved residue(s) required for the propagation of feature annotation.</text>
</comment>
<keyword evidence="8" id="KW-0732">Signal</keyword>
<evidence type="ECO:0000256" key="12">
    <source>
        <dbReference type="ARBA" id="ARBA00022989"/>
    </source>
</evidence>
<dbReference type="RefSeq" id="XP_023930466.1">
    <property type="nucleotide sequence ID" value="XM_024074698.1"/>
</dbReference>
<feature type="disulfide bond" evidence="18">
    <location>
        <begin position="1656"/>
        <end position="1665"/>
    </location>
</feature>
<dbReference type="GeneID" id="106154118"/>
<feature type="domain" description="EGF-like" evidence="21">
    <location>
        <begin position="1374"/>
        <end position="1410"/>
    </location>
</feature>
<dbReference type="InterPro" id="IPR036116">
    <property type="entry name" value="FN3_sf"/>
</dbReference>
<feature type="disulfide bond" evidence="18">
    <location>
        <begin position="1400"/>
        <end position="1409"/>
    </location>
</feature>
<feature type="domain" description="EGF-like" evidence="21">
    <location>
        <begin position="627"/>
        <end position="664"/>
    </location>
</feature>
<feature type="transmembrane region" description="Helical" evidence="20">
    <location>
        <begin position="2438"/>
        <end position="2459"/>
    </location>
</feature>
<feature type="disulfide bond" evidence="18">
    <location>
        <begin position="1062"/>
        <end position="1071"/>
    </location>
</feature>
<evidence type="ECO:0000256" key="7">
    <source>
        <dbReference type="ARBA" id="ARBA00022692"/>
    </source>
</evidence>
<feature type="domain" description="EGF-like" evidence="21">
    <location>
        <begin position="1219"/>
        <end position="1256"/>
    </location>
</feature>
<evidence type="ECO:0000259" key="24">
    <source>
        <dbReference type="PROSITE" id="PS50261"/>
    </source>
</evidence>
<dbReference type="Gene3D" id="2.60.40.60">
    <property type="entry name" value="Cadherins"/>
    <property type="match status" value="2"/>
</dbReference>
<feature type="disulfide bond" evidence="18">
    <location>
        <begin position="597"/>
        <end position="614"/>
    </location>
</feature>
<feature type="disulfide bond" evidence="18">
    <location>
        <begin position="1203"/>
        <end position="1212"/>
    </location>
</feature>
<evidence type="ECO:0000313" key="30">
    <source>
        <dbReference type="RefSeq" id="XP_023930467.1"/>
    </source>
</evidence>
<dbReference type="InterPro" id="IPR000832">
    <property type="entry name" value="GPCR_2_secretin-like"/>
</dbReference>
<feature type="domain" description="EGF-like" evidence="21">
    <location>
        <begin position="339"/>
        <end position="377"/>
    </location>
</feature>
<feature type="transmembrane region" description="Helical" evidence="20">
    <location>
        <begin position="2368"/>
        <end position="2387"/>
    </location>
</feature>
<feature type="disulfide bond" evidence="18">
    <location>
        <begin position="1893"/>
        <end position="1902"/>
    </location>
</feature>
<evidence type="ECO:0000256" key="2">
    <source>
        <dbReference type="ARBA" id="ARBA00004651"/>
    </source>
</evidence>
<feature type="domain" description="EGF-like" evidence="21">
    <location>
        <begin position="1945"/>
        <end position="1981"/>
    </location>
</feature>
<organism evidence="27 29">
    <name type="scientific">Lingula anatina</name>
    <name type="common">Brachiopod</name>
    <name type="synonym">Lingula unguis</name>
    <dbReference type="NCBI Taxonomy" id="7574"/>
    <lineage>
        <taxon>Eukaryota</taxon>
        <taxon>Metazoa</taxon>
        <taxon>Spiralia</taxon>
        <taxon>Lophotrochozoa</taxon>
        <taxon>Brachiopoda</taxon>
        <taxon>Linguliformea</taxon>
        <taxon>Lingulata</taxon>
        <taxon>Lingulida</taxon>
        <taxon>Linguloidea</taxon>
        <taxon>Lingulidae</taxon>
        <taxon>Lingula</taxon>
    </lineage>
</organism>
<dbReference type="PROSITE" id="PS01186">
    <property type="entry name" value="EGF_2"/>
    <property type="match status" value="27"/>
</dbReference>
<evidence type="ECO:0000256" key="17">
    <source>
        <dbReference type="PROSITE-ProRule" id="PRU00043"/>
    </source>
</evidence>
<dbReference type="SMART" id="SM00303">
    <property type="entry name" value="GPS"/>
    <property type="match status" value="1"/>
</dbReference>
<evidence type="ECO:0000256" key="3">
    <source>
        <dbReference type="ARBA" id="ARBA00007343"/>
    </source>
</evidence>
<feature type="disulfide bond" evidence="18">
    <location>
        <begin position="1449"/>
        <end position="1458"/>
    </location>
</feature>
<feature type="disulfide bond" evidence="18">
    <location>
        <begin position="729"/>
        <end position="738"/>
    </location>
</feature>
<feature type="domain" description="EGF-like" evidence="21">
    <location>
        <begin position="511"/>
        <end position="547"/>
    </location>
</feature>
<feature type="domain" description="EGF-like" evidence="21">
    <location>
        <begin position="1178"/>
        <end position="1213"/>
    </location>
</feature>
<keyword evidence="4" id="KW-0217">Developmental protein</keyword>
<keyword evidence="15" id="KW-0325">Glycoprotein</keyword>
<evidence type="ECO:0000256" key="9">
    <source>
        <dbReference type="ARBA" id="ARBA00022737"/>
    </source>
</evidence>
<evidence type="ECO:0000256" key="15">
    <source>
        <dbReference type="ARBA" id="ARBA00023180"/>
    </source>
</evidence>
<dbReference type="SMART" id="SM00181">
    <property type="entry name" value="EGF"/>
    <property type="match status" value="39"/>
</dbReference>
<feature type="disulfide bond" evidence="18">
    <location>
        <begin position="962"/>
        <end position="971"/>
    </location>
</feature>
<keyword evidence="9" id="KW-0677">Repeat</keyword>
<feature type="domain" description="EGF-like" evidence="21">
    <location>
        <begin position="1468"/>
        <end position="1504"/>
    </location>
</feature>
<feature type="domain" description="Cadherin" evidence="25">
    <location>
        <begin position="40"/>
        <end position="141"/>
    </location>
</feature>
<feature type="disulfide bond" evidence="18">
    <location>
        <begin position="558"/>
        <end position="575"/>
    </location>
</feature>
<dbReference type="OrthoDB" id="283575at2759"/>
<dbReference type="Gene3D" id="2.10.25.10">
    <property type="entry name" value="Laminin"/>
    <property type="match status" value="37"/>
</dbReference>
<dbReference type="PANTHER" id="PTHR24049">
    <property type="entry name" value="CRUMBS FAMILY MEMBER"/>
    <property type="match status" value="1"/>
</dbReference>
<keyword evidence="11" id="KW-0914">Notch signaling pathway</keyword>
<feature type="transmembrane region" description="Helical" evidence="20">
    <location>
        <begin position="2333"/>
        <end position="2356"/>
    </location>
</feature>
<feature type="domain" description="G-protein coupled receptors family 2 profile 1" evidence="23">
    <location>
        <begin position="1959"/>
        <end position="2050"/>
    </location>
</feature>
<feature type="domain" description="Cadherin" evidence="25">
    <location>
        <begin position="142"/>
        <end position="252"/>
    </location>
</feature>
<dbReference type="InterPro" id="IPR013783">
    <property type="entry name" value="Ig-like_fold"/>
</dbReference>
<dbReference type="InterPro" id="IPR018097">
    <property type="entry name" value="EGF_Ca-bd_CS"/>
</dbReference>
<feature type="domain" description="EGF-like" evidence="21">
    <location>
        <begin position="740"/>
        <end position="777"/>
    </location>
</feature>